<dbReference type="GO" id="GO:0016491">
    <property type="term" value="F:oxidoreductase activity"/>
    <property type="evidence" value="ECO:0007669"/>
    <property type="project" value="UniProtKB-KW"/>
</dbReference>
<dbReference type="InterPro" id="IPR036291">
    <property type="entry name" value="NAD(P)-bd_dom_sf"/>
</dbReference>
<dbReference type="STRING" id="416943.SAMN05445871_5367"/>
<dbReference type="InterPro" id="IPR013328">
    <property type="entry name" value="6PGD_dom2"/>
</dbReference>
<dbReference type="SUPFAM" id="SSF51735">
    <property type="entry name" value="NAD(P)-binding Rossmann-fold domains"/>
    <property type="match status" value="1"/>
</dbReference>
<dbReference type="AlphaFoldDB" id="A0A1H7P515"/>
<gene>
    <name evidence="6" type="ORF">SAMN05192542_106235</name>
</gene>
<dbReference type="PIRSF" id="PIRSF000103">
    <property type="entry name" value="HIBADH"/>
    <property type="match status" value="1"/>
</dbReference>
<evidence type="ECO:0000313" key="6">
    <source>
        <dbReference type="EMBL" id="SEL30852.1"/>
    </source>
</evidence>
<accession>A0A1H7P515</accession>
<reference evidence="7" key="1">
    <citation type="submission" date="2016-10" db="EMBL/GenBank/DDBJ databases">
        <authorList>
            <person name="Varghese N."/>
            <person name="Submissions S."/>
        </authorList>
    </citation>
    <scope>NUCLEOTIDE SEQUENCE [LARGE SCALE GENOMIC DNA]</scope>
    <source>
        <strain evidence="7">LMG 26416</strain>
    </source>
</reference>
<evidence type="ECO:0000313" key="7">
    <source>
        <dbReference type="Proteomes" id="UP000199120"/>
    </source>
</evidence>
<dbReference type="Gene3D" id="1.10.1040.10">
    <property type="entry name" value="N-(1-d-carboxylethyl)-l-norvaline Dehydrogenase, domain 2"/>
    <property type="match status" value="1"/>
</dbReference>
<feature type="domain" description="6-phosphogluconate dehydrogenase NADP-binding" evidence="4">
    <location>
        <begin position="19"/>
        <end position="172"/>
    </location>
</feature>
<dbReference type="PANTHER" id="PTHR43060">
    <property type="entry name" value="3-HYDROXYISOBUTYRATE DEHYDROGENASE-LIKE 1, MITOCHONDRIAL-RELATED"/>
    <property type="match status" value="1"/>
</dbReference>
<proteinExistence type="predicted"/>
<dbReference type="EMBL" id="FOAJ01000006">
    <property type="protein sequence ID" value="SEL30852.1"/>
    <property type="molecule type" value="Genomic_DNA"/>
</dbReference>
<dbReference type="PANTHER" id="PTHR43060:SF15">
    <property type="entry name" value="3-HYDROXYISOBUTYRATE DEHYDROGENASE-LIKE 1, MITOCHONDRIAL-RELATED"/>
    <property type="match status" value="1"/>
</dbReference>
<feature type="active site" evidence="3">
    <location>
        <position position="185"/>
    </location>
</feature>
<name>A0A1H7P515_9BURK</name>
<organism evidence="6 7">
    <name type="scientific">Paraburkholderia caballeronis</name>
    <dbReference type="NCBI Taxonomy" id="416943"/>
    <lineage>
        <taxon>Bacteria</taxon>
        <taxon>Pseudomonadati</taxon>
        <taxon>Pseudomonadota</taxon>
        <taxon>Betaproteobacteria</taxon>
        <taxon>Burkholderiales</taxon>
        <taxon>Burkholderiaceae</taxon>
        <taxon>Paraburkholderia</taxon>
    </lineage>
</organism>
<dbReference type="InterPro" id="IPR029154">
    <property type="entry name" value="HIBADH-like_NADP-bd"/>
</dbReference>
<keyword evidence="7" id="KW-1185">Reference proteome</keyword>
<dbReference type="Gene3D" id="3.40.50.720">
    <property type="entry name" value="NAD(P)-binding Rossmann-like Domain"/>
    <property type="match status" value="1"/>
</dbReference>
<dbReference type="InterPro" id="IPR008927">
    <property type="entry name" value="6-PGluconate_DH-like_C_sf"/>
</dbReference>
<dbReference type="InterPro" id="IPR006115">
    <property type="entry name" value="6PGDH_NADP-bd"/>
</dbReference>
<feature type="domain" description="3-hydroxyisobutyrate dehydrogenase-like NAD-binding" evidence="5">
    <location>
        <begin position="179"/>
        <end position="294"/>
    </location>
</feature>
<dbReference type="Pfam" id="PF14833">
    <property type="entry name" value="NAD_binding_11"/>
    <property type="match status" value="1"/>
</dbReference>
<dbReference type="InterPro" id="IPR015815">
    <property type="entry name" value="HIBADH-related"/>
</dbReference>
<dbReference type="Proteomes" id="UP000199120">
    <property type="component" value="Unassembled WGS sequence"/>
</dbReference>
<evidence type="ECO:0000256" key="2">
    <source>
        <dbReference type="ARBA" id="ARBA00023027"/>
    </source>
</evidence>
<keyword evidence="1" id="KW-0560">Oxidoreductase</keyword>
<dbReference type="Pfam" id="PF03446">
    <property type="entry name" value="NAD_binding_2"/>
    <property type="match status" value="1"/>
</dbReference>
<dbReference type="GO" id="GO:0051287">
    <property type="term" value="F:NAD binding"/>
    <property type="evidence" value="ECO:0007669"/>
    <property type="project" value="InterPro"/>
</dbReference>
<evidence type="ECO:0000259" key="4">
    <source>
        <dbReference type="Pfam" id="PF03446"/>
    </source>
</evidence>
<evidence type="ECO:0000259" key="5">
    <source>
        <dbReference type="Pfam" id="PF14833"/>
    </source>
</evidence>
<dbReference type="GO" id="GO:0050661">
    <property type="term" value="F:NADP binding"/>
    <property type="evidence" value="ECO:0007669"/>
    <property type="project" value="InterPro"/>
</dbReference>
<dbReference type="RefSeq" id="WP_256216285.1">
    <property type="nucleotide sequence ID" value="NZ_FNSR01000002.1"/>
</dbReference>
<protein>
    <submittedName>
        <fullName evidence="6">2-hydroxy-3-oxopropionate reductase</fullName>
    </submittedName>
</protein>
<dbReference type="SUPFAM" id="SSF48179">
    <property type="entry name" value="6-phosphogluconate dehydrogenase C-terminal domain-like"/>
    <property type="match status" value="1"/>
</dbReference>
<sequence length="306" mass="31716">MIPTTPTQTNPNPAANETTIAFLGIGLMGARQARRLLRAGYRMNAWNRTVQKARELEADGARVAETAAEAVAGAQFVVTMLQDGPAVARVLLDPAVQHALTPGAIVVDTSSIRPAEARDHARQLAAHGVRYLDAPVSGGTAGAEQGTLAIMCGGDADVFERALPMLTCMGRPTLVGPHGSGQLTKLANQVIVGATIGAVAEALLLARRGGADPAKVIAALAGGFADSPILRLHGARMVERDYAPRGRSATHLKDLANAIDAANATGSPTPYAHLTAGLFDALLNHDGDVDHSGLMLELERRVSDAG</sequence>
<evidence type="ECO:0000256" key="3">
    <source>
        <dbReference type="PIRSR" id="PIRSR000103-1"/>
    </source>
</evidence>
<keyword evidence="2" id="KW-0520">NAD</keyword>
<evidence type="ECO:0000256" key="1">
    <source>
        <dbReference type="ARBA" id="ARBA00023002"/>
    </source>
</evidence>